<feature type="compositionally biased region" description="Polar residues" evidence="1">
    <location>
        <begin position="453"/>
        <end position="479"/>
    </location>
</feature>
<protein>
    <submittedName>
        <fullName evidence="2">Uncharacterized protein</fullName>
    </submittedName>
</protein>
<name>A0A319EAH3_9EURO</name>
<feature type="compositionally biased region" description="Basic and acidic residues" evidence="1">
    <location>
        <begin position="238"/>
        <end position="253"/>
    </location>
</feature>
<feature type="compositionally biased region" description="Basic and acidic residues" evidence="1">
    <location>
        <begin position="1"/>
        <end position="10"/>
    </location>
</feature>
<dbReference type="OrthoDB" id="4188047at2759"/>
<sequence>MPNHKDKLDLKPGANMKTTDLKIDTETANKPASSGSSARSTSQPTPSLKLFPDTMPPRISSKNAWRISNVHPLALNRPLPAAPGSQRAVNEPNAERPKPSDNLPRKDPSVASGSRHSTSTDARKSGNDPIRSPTTETFPHKKSFRRPSSLPMCTIDAFPLPAPMRPLPSLPESTPPITIGDRNATGKSAPPERLVLDGKNSAACMQDEPTIPEISSGPSLISFVRAGQSRAERVHALKLRDMSASRLYLKESETPQEEGTQLPEPKKDSRVPSQDRVETQTPSKELESPTDGNRRYQRKVAAVPPSPPPLSPPPSKPSRHLVAQSIGRRYCTAPISSSTASCKDNEPPALPLSGKAPQVHRSNSARSLDASERRVNKESVSRSEMPIPSSDDDCTGGSTQDREHSTSSKRRRTKPAPLRLGEPSLHKVRTGRKSSDHPDPLTPRDPRARMSERTSPQSHHSQSTYYSNDSRGSHSQSSQIIRSLEARIAHLERHNKVLQAALLAALDVGMKENLESVLGGSATSVSTSSMTPATARSFSSTTNSSILDDSAGEDRKSARSKEPPFRPTSWIASPGSSRRSSCESEDSAHVRELEDMMEDFEFDWMSDKEDSARPPALHK</sequence>
<gene>
    <name evidence="2" type="ORF">BO71DRAFT_395968</name>
</gene>
<feature type="compositionally biased region" description="Basic and acidic residues" evidence="1">
    <location>
        <begin position="433"/>
        <end position="452"/>
    </location>
</feature>
<feature type="compositionally biased region" description="Low complexity" evidence="1">
    <location>
        <begin position="33"/>
        <end position="42"/>
    </location>
</feature>
<accession>A0A319EAH3</accession>
<keyword evidence="3" id="KW-1185">Reference proteome</keyword>
<feature type="region of interest" description="Disordered" evidence="1">
    <location>
        <begin position="75"/>
        <end position="194"/>
    </location>
</feature>
<feature type="region of interest" description="Disordered" evidence="1">
    <location>
        <begin position="238"/>
        <end position="479"/>
    </location>
</feature>
<feature type="compositionally biased region" description="Polar residues" evidence="1">
    <location>
        <begin position="521"/>
        <end position="547"/>
    </location>
</feature>
<organism evidence="2 3">
    <name type="scientific">Aspergillus ellipticus CBS 707.79</name>
    <dbReference type="NCBI Taxonomy" id="1448320"/>
    <lineage>
        <taxon>Eukaryota</taxon>
        <taxon>Fungi</taxon>
        <taxon>Dikarya</taxon>
        <taxon>Ascomycota</taxon>
        <taxon>Pezizomycotina</taxon>
        <taxon>Eurotiomycetes</taxon>
        <taxon>Eurotiomycetidae</taxon>
        <taxon>Eurotiales</taxon>
        <taxon>Aspergillaceae</taxon>
        <taxon>Aspergillus</taxon>
        <taxon>Aspergillus subgen. Circumdati</taxon>
    </lineage>
</organism>
<evidence type="ECO:0000313" key="2">
    <source>
        <dbReference type="EMBL" id="PYH97718.1"/>
    </source>
</evidence>
<feature type="compositionally biased region" description="Low complexity" evidence="1">
    <location>
        <begin position="569"/>
        <end position="579"/>
    </location>
</feature>
<feature type="compositionally biased region" description="Basic and acidic residues" evidence="1">
    <location>
        <begin position="369"/>
        <end position="381"/>
    </location>
</feature>
<feature type="compositionally biased region" description="Basic and acidic residues" evidence="1">
    <location>
        <begin position="264"/>
        <end position="278"/>
    </location>
</feature>
<dbReference type="EMBL" id="KZ825821">
    <property type="protein sequence ID" value="PYH97718.1"/>
    <property type="molecule type" value="Genomic_DNA"/>
</dbReference>
<dbReference type="VEuPathDB" id="FungiDB:BO71DRAFT_395968"/>
<evidence type="ECO:0000256" key="1">
    <source>
        <dbReference type="SAM" id="MobiDB-lite"/>
    </source>
</evidence>
<feature type="region of interest" description="Disordered" evidence="1">
    <location>
        <begin position="521"/>
        <end position="588"/>
    </location>
</feature>
<proteinExistence type="predicted"/>
<dbReference type="Proteomes" id="UP000247810">
    <property type="component" value="Unassembled WGS sequence"/>
</dbReference>
<feature type="compositionally biased region" description="Pro residues" evidence="1">
    <location>
        <begin position="304"/>
        <end position="316"/>
    </location>
</feature>
<feature type="compositionally biased region" description="Basic and acidic residues" evidence="1">
    <location>
        <begin position="552"/>
        <end position="564"/>
    </location>
</feature>
<evidence type="ECO:0000313" key="3">
    <source>
        <dbReference type="Proteomes" id="UP000247810"/>
    </source>
</evidence>
<feature type="compositionally biased region" description="Polar residues" evidence="1">
    <location>
        <begin position="111"/>
        <end position="120"/>
    </location>
</feature>
<feature type="compositionally biased region" description="Pro residues" evidence="1">
    <location>
        <begin position="160"/>
        <end position="169"/>
    </location>
</feature>
<feature type="region of interest" description="Disordered" evidence="1">
    <location>
        <begin position="1"/>
        <end position="63"/>
    </location>
</feature>
<feature type="compositionally biased region" description="Basic and acidic residues" evidence="1">
    <location>
        <begin position="93"/>
        <end position="108"/>
    </location>
</feature>
<reference evidence="2 3" key="1">
    <citation type="submission" date="2018-02" db="EMBL/GenBank/DDBJ databases">
        <title>The genomes of Aspergillus section Nigri reveals drivers in fungal speciation.</title>
        <authorList>
            <consortium name="DOE Joint Genome Institute"/>
            <person name="Vesth T.C."/>
            <person name="Nybo J."/>
            <person name="Theobald S."/>
            <person name="Brandl J."/>
            <person name="Frisvad J.C."/>
            <person name="Nielsen K.F."/>
            <person name="Lyhne E.K."/>
            <person name="Kogle M.E."/>
            <person name="Kuo A."/>
            <person name="Riley R."/>
            <person name="Clum A."/>
            <person name="Nolan M."/>
            <person name="Lipzen A."/>
            <person name="Salamov A."/>
            <person name="Henrissat B."/>
            <person name="Wiebenga A."/>
            <person name="De vries R.P."/>
            <person name="Grigoriev I.V."/>
            <person name="Mortensen U.H."/>
            <person name="Andersen M.R."/>
            <person name="Baker S.E."/>
        </authorList>
    </citation>
    <scope>NUCLEOTIDE SEQUENCE [LARGE SCALE GENOMIC DNA]</scope>
    <source>
        <strain evidence="2 3">CBS 707.79</strain>
    </source>
</reference>
<dbReference type="AlphaFoldDB" id="A0A319EAH3"/>